<feature type="compositionally biased region" description="Basic residues" evidence="1">
    <location>
        <begin position="163"/>
        <end position="173"/>
    </location>
</feature>
<proteinExistence type="predicted"/>
<feature type="compositionally biased region" description="Acidic residues" evidence="1">
    <location>
        <begin position="212"/>
        <end position="231"/>
    </location>
</feature>
<dbReference type="Gene3D" id="3.90.75.20">
    <property type="match status" value="2"/>
</dbReference>
<dbReference type="SUPFAM" id="SSF54060">
    <property type="entry name" value="His-Me finger endonucleases"/>
    <property type="match status" value="2"/>
</dbReference>
<feature type="compositionally biased region" description="Pro residues" evidence="1">
    <location>
        <begin position="25"/>
        <end position="36"/>
    </location>
</feature>
<feature type="compositionally biased region" description="Basic and acidic residues" evidence="1">
    <location>
        <begin position="152"/>
        <end position="162"/>
    </location>
</feature>
<evidence type="ECO:0000313" key="3">
    <source>
        <dbReference type="EMBL" id="KAJ3172812.1"/>
    </source>
</evidence>
<feature type="compositionally biased region" description="Acidic residues" evidence="1">
    <location>
        <begin position="73"/>
        <end position="83"/>
    </location>
</feature>
<gene>
    <name evidence="3" type="ORF">HDU87_007814</name>
</gene>
<dbReference type="AlphaFoldDB" id="A0AAD5XJG2"/>
<dbReference type="Pfam" id="PF13392">
    <property type="entry name" value="HNH_3"/>
    <property type="match status" value="1"/>
</dbReference>
<feature type="compositionally biased region" description="Polar residues" evidence="1">
    <location>
        <begin position="182"/>
        <end position="198"/>
    </location>
</feature>
<dbReference type="EMBL" id="JADGJQ010000075">
    <property type="protein sequence ID" value="KAJ3172812.1"/>
    <property type="molecule type" value="Genomic_DNA"/>
</dbReference>
<name>A0AAD5XJG2_9FUNG</name>
<dbReference type="SMART" id="SM00507">
    <property type="entry name" value="HNHc"/>
    <property type="match status" value="2"/>
</dbReference>
<organism evidence="3 4">
    <name type="scientific">Geranomyces variabilis</name>
    <dbReference type="NCBI Taxonomy" id="109894"/>
    <lineage>
        <taxon>Eukaryota</taxon>
        <taxon>Fungi</taxon>
        <taxon>Fungi incertae sedis</taxon>
        <taxon>Chytridiomycota</taxon>
        <taxon>Chytridiomycota incertae sedis</taxon>
        <taxon>Chytridiomycetes</taxon>
        <taxon>Spizellomycetales</taxon>
        <taxon>Powellomycetaceae</taxon>
        <taxon>Geranomyces</taxon>
    </lineage>
</organism>
<protein>
    <recommendedName>
        <fullName evidence="2">HNH nuclease domain-containing protein</fullName>
    </recommendedName>
</protein>
<evidence type="ECO:0000259" key="2">
    <source>
        <dbReference type="SMART" id="SM00507"/>
    </source>
</evidence>
<reference evidence="3" key="1">
    <citation type="submission" date="2020-05" db="EMBL/GenBank/DDBJ databases">
        <title>Phylogenomic resolution of chytrid fungi.</title>
        <authorList>
            <person name="Stajich J.E."/>
            <person name="Amses K."/>
            <person name="Simmons R."/>
            <person name="Seto K."/>
            <person name="Myers J."/>
            <person name="Bonds A."/>
            <person name="Quandt C.A."/>
            <person name="Barry K."/>
            <person name="Liu P."/>
            <person name="Grigoriev I."/>
            <person name="Longcore J.E."/>
            <person name="James T.Y."/>
        </authorList>
    </citation>
    <scope>NUCLEOTIDE SEQUENCE</scope>
    <source>
        <strain evidence="3">JEL0379</strain>
    </source>
</reference>
<keyword evidence="4" id="KW-1185">Reference proteome</keyword>
<evidence type="ECO:0000313" key="4">
    <source>
        <dbReference type="Proteomes" id="UP001212152"/>
    </source>
</evidence>
<dbReference type="CDD" id="cd00085">
    <property type="entry name" value="HNHc"/>
    <property type="match status" value="1"/>
</dbReference>
<dbReference type="InterPro" id="IPR044925">
    <property type="entry name" value="His-Me_finger_sf"/>
</dbReference>
<accession>A0AAD5XJG2</accession>
<dbReference type="Proteomes" id="UP001212152">
    <property type="component" value="Unassembled WGS sequence"/>
</dbReference>
<sequence>MSRHHRTDMTSSNIPKHKPGLGFPSPTPSSIPPPPSRVVDGTEMGRGGPGAGPRRQVVVAGSSSKVAPMVFGDGDDDEDDELLMDPRKLLSSRLKRQSPAQHQHRQPEPATAQPKRRKLIRKGDRTKVNTAETPAELPEQDEGPFWASDSENQPKVKVTAEPKRHKLIKKKSRAKDVDSAEVSAQLSDQGVTPPFSQDNFEDQADFVTGLDEVNDDGDDDEQDGAYEDDSREDGSEARWVAVHPSLLPIGCPPDRYQISSLGEVKANTARSKGVFRKKSLHKATDRFEFGFCYAGRKSNVSVARAVLISFQGMPEDPEMTVDHIDGNRKNDVLENLQFLPWLENFRKGGDDQAAPKIYTDVDLTTAPAVDAQEWKQHPRLPHIECSRQGWLRKTGSRKLLRLQAGYYGHTHARVAGVVPWLAVHRAVYETWVGEIPPGMIVHHVKGDRSDNTPESLQLATPAENARWGRAFSAINTSKANGVCWHKGASKWMAFINANGVLRYLGLSTDKDVAIALRRKAEIALDYRPVNPVGNPDLVPDADPTTSVKKKHNLPKYIYEMGGGRLHVSLHWQKKNYTIGTCYDLQEAIVMKERAIREYDFVPGVRMGRFDELKKMDKARQAHRHRQPEHSLLSGVNFRPATRRLDKKTGLYKNHKAVWMAIAAGGDYVGRYETQEKAEEAMRAHCVKKGLEIRMKNVGQLAPASEESG</sequence>
<dbReference type="InterPro" id="IPR003615">
    <property type="entry name" value="HNH_nuc"/>
</dbReference>
<feature type="domain" description="HNH nuclease" evidence="2">
    <location>
        <begin position="418"/>
        <end position="465"/>
    </location>
</feature>
<comment type="caution">
    <text evidence="3">The sequence shown here is derived from an EMBL/GenBank/DDBJ whole genome shotgun (WGS) entry which is preliminary data.</text>
</comment>
<evidence type="ECO:0000256" key="1">
    <source>
        <dbReference type="SAM" id="MobiDB-lite"/>
    </source>
</evidence>
<feature type="domain" description="HNH nuclease" evidence="2">
    <location>
        <begin position="296"/>
        <end position="345"/>
    </location>
</feature>
<feature type="region of interest" description="Disordered" evidence="1">
    <location>
        <begin position="1"/>
        <end position="236"/>
    </location>
</feature>